<organism evidence="1 2">
    <name type="scientific">Drosophila suzukii</name>
    <name type="common">Spotted-wing drosophila fruit fly</name>
    <dbReference type="NCBI Taxonomy" id="28584"/>
    <lineage>
        <taxon>Eukaryota</taxon>
        <taxon>Metazoa</taxon>
        <taxon>Ecdysozoa</taxon>
        <taxon>Arthropoda</taxon>
        <taxon>Hexapoda</taxon>
        <taxon>Insecta</taxon>
        <taxon>Pterygota</taxon>
        <taxon>Neoptera</taxon>
        <taxon>Endopterygota</taxon>
        <taxon>Diptera</taxon>
        <taxon>Brachycera</taxon>
        <taxon>Muscomorpha</taxon>
        <taxon>Ephydroidea</taxon>
        <taxon>Drosophilidae</taxon>
        <taxon>Drosophila</taxon>
        <taxon>Sophophora</taxon>
    </lineage>
</organism>
<dbReference type="Proteomes" id="UP001652628">
    <property type="component" value="Chromosome 3"/>
</dbReference>
<accession>A0ABM4TR59</accession>
<dbReference type="RefSeq" id="XP_070852437.1">
    <property type="nucleotide sequence ID" value="XM_070996336.1"/>
</dbReference>
<name>A0ABM4TR59_DROSZ</name>
<dbReference type="GeneID" id="139353098"/>
<protein>
    <submittedName>
        <fullName evidence="2">Uncharacterized protein isoform X1</fullName>
    </submittedName>
</protein>
<proteinExistence type="predicted"/>
<sequence>MLHPPSVDCIGAFQAFGVSVAYHLRSQAKRLPEVYSKVGFLIQLTAAATSRLFGRGFRNRSLDLWTFCIPISFRSTGARRKSSLWPPSISASVHQIITAYYATGTTDPPCSVASGPNSILDLVL</sequence>
<evidence type="ECO:0000313" key="1">
    <source>
        <dbReference type="Proteomes" id="UP001652628"/>
    </source>
</evidence>
<reference evidence="2" key="1">
    <citation type="submission" date="2025-08" db="UniProtKB">
        <authorList>
            <consortium name="RefSeq"/>
        </authorList>
    </citation>
    <scope>IDENTIFICATION</scope>
</reference>
<gene>
    <name evidence="2" type="primary">LOC139353098</name>
</gene>
<keyword evidence="1" id="KW-1185">Reference proteome</keyword>
<evidence type="ECO:0000313" key="2">
    <source>
        <dbReference type="RefSeq" id="XP_070852437.1"/>
    </source>
</evidence>